<evidence type="ECO:0000256" key="5">
    <source>
        <dbReference type="ARBA" id="ARBA00023319"/>
    </source>
</evidence>
<dbReference type="InterPro" id="IPR051275">
    <property type="entry name" value="Cell_adhesion_signaling"/>
</dbReference>
<proteinExistence type="predicted"/>
<dbReference type="AlphaFoldDB" id="K1QQP7"/>
<dbReference type="PANTHER" id="PTHR11640:SF31">
    <property type="entry name" value="IRREGULAR CHIASM C-ROUGHEST PROTEIN-RELATED"/>
    <property type="match status" value="1"/>
</dbReference>
<reference evidence="6" key="1">
    <citation type="journal article" date="2012" name="Nature">
        <title>The oyster genome reveals stress adaptation and complexity of shell formation.</title>
        <authorList>
            <person name="Zhang G."/>
            <person name="Fang X."/>
            <person name="Guo X."/>
            <person name="Li L."/>
            <person name="Luo R."/>
            <person name="Xu F."/>
            <person name="Yang P."/>
            <person name="Zhang L."/>
            <person name="Wang X."/>
            <person name="Qi H."/>
            <person name="Xiong Z."/>
            <person name="Que H."/>
            <person name="Xie Y."/>
            <person name="Holland P.W."/>
            <person name="Paps J."/>
            <person name="Zhu Y."/>
            <person name="Wu F."/>
            <person name="Chen Y."/>
            <person name="Wang J."/>
            <person name="Peng C."/>
            <person name="Meng J."/>
            <person name="Yang L."/>
            <person name="Liu J."/>
            <person name="Wen B."/>
            <person name="Zhang N."/>
            <person name="Huang Z."/>
            <person name="Zhu Q."/>
            <person name="Feng Y."/>
            <person name="Mount A."/>
            <person name="Hedgecock D."/>
            <person name="Xu Z."/>
            <person name="Liu Y."/>
            <person name="Domazet-Loso T."/>
            <person name="Du Y."/>
            <person name="Sun X."/>
            <person name="Zhang S."/>
            <person name="Liu B."/>
            <person name="Cheng P."/>
            <person name="Jiang X."/>
            <person name="Li J."/>
            <person name="Fan D."/>
            <person name="Wang W."/>
            <person name="Fu W."/>
            <person name="Wang T."/>
            <person name="Wang B."/>
            <person name="Zhang J."/>
            <person name="Peng Z."/>
            <person name="Li Y."/>
            <person name="Li N."/>
            <person name="Wang J."/>
            <person name="Chen M."/>
            <person name="He Y."/>
            <person name="Tan F."/>
            <person name="Song X."/>
            <person name="Zheng Q."/>
            <person name="Huang R."/>
            <person name="Yang H."/>
            <person name="Du X."/>
            <person name="Chen L."/>
            <person name="Yang M."/>
            <person name="Gaffney P.M."/>
            <person name="Wang S."/>
            <person name="Luo L."/>
            <person name="She Z."/>
            <person name="Ming Y."/>
            <person name="Huang W."/>
            <person name="Zhang S."/>
            <person name="Huang B."/>
            <person name="Zhang Y."/>
            <person name="Qu T."/>
            <person name="Ni P."/>
            <person name="Miao G."/>
            <person name="Wang J."/>
            <person name="Wang Q."/>
            <person name="Steinberg C.E."/>
            <person name="Wang H."/>
            <person name="Li N."/>
            <person name="Qian L."/>
            <person name="Zhang G."/>
            <person name="Li Y."/>
            <person name="Yang H."/>
            <person name="Liu X."/>
            <person name="Wang J."/>
            <person name="Yin Y."/>
            <person name="Wang J."/>
        </authorList>
    </citation>
    <scope>NUCLEOTIDE SEQUENCE [LARGE SCALE GENOMIC DNA]</scope>
    <source>
        <strain evidence="6">05x7-T-G4-1.051#20</strain>
    </source>
</reference>
<dbReference type="HOGENOM" id="CLU_814447_0_0_1"/>
<dbReference type="PANTHER" id="PTHR11640">
    <property type="entry name" value="NEPHRIN"/>
    <property type="match status" value="1"/>
</dbReference>
<keyword evidence="2" id="KW-0472">Membrane</keyword>
<keyword evidence="3" id="KW-1015">Disulfide bond</keyword>
<name>K1QQP7_MAGGI</name>
<evidence type="ECO:0000256" key="1">
    <source>
        <dbReference type="ARBA" id="ARBA00004479"/>
    </source>
</evidence>
<keyword evidence="5" id="KW-0393">Immunoglobulin domain</keyword>
<sequence length="341" mass="38948">MNIMLHDAGFYTVGTTDDESSLDRGFFLVVTAKPVSPKIERNIRVHVKNYVELMCSSQSTSSPDYYSKLVTLSYTWFVNETKMGRETRETLRLHVTRDLKYNRYSCSATEEGLESDRSDQVQINHLYGPQTPLNLTVNSDQKGNVNMTWVSGFNEGLDQFFVISRKNDKEWEYVGNLSDLGEGSAMYFEAGTMTPAKENQNCAPEVYTFVKKNFMSETDELEHNVTQNNQGNLEGISREEVLGTMTEEPAERISEGMRLENSPLEEIKLGTENTDPSMKRNDEGLIYIDVDFSRKSDNLDTNQKLVIHGQEDRAEYTCVDFSKRAPPMQETRDDAEMQEES</sequence>
<dbReference type="EMBL" id="JH817310">
    <property type="protein sequence ID" value="EKC31190.1"/>
    <property type="molecule type" value="Genomic_DNA"/>
</dbReference>
<comment type="subcellular location">
    <subcellularLocation>
        <location evidence="1">Membrane</location>
        <topology evidence="1">Single-pass type I membrane protein</topology>
    </subcellularLocation>
</comment>
<protein>
    <submittedName>
        <fullName evidence="6">Uncharacterized protein</fullName>
    </submittedName>
</protein>
<keyword evidence="4" id="KW-0325">Glycoprotein</keyword>
<accession>K1QQP7</accession>
<dbReference type="InterPro" id="IPR013783">
    <property type="entry name" value="Ig-like_fold"/>
</dbReference>
<evidence type="ECO:0000256" key="4">
    <source>
        <dbReference type="ARBA" id="ARBA00023180"/>
    </source>
</evidence>
<dbReference type="GO" id="GO:0005886">
    <property type="term" value="C:plasma membrane"/>
    <property type="evidence" value="ECO:0007669"/>
    <property type="project" value="TreeGrafter"/>
</dbReference>
<gene>
    <name evidence="6" type="ORF">CGI_10020766</name>
</gene>
<dbReference type="Gene3D" id="2.60.40.10">
    <property type="entry name" value="Immunoglobulins"/>
    <property type="match status" value="1"/>
</dbReference>
<dbReference type="PROSITE" id="PS50835">
    <property type="entry name" value="IG_LIKE"/>
    <property type="match status" value="1"/>
</dbReference>
<dbReference type="InterPro" id="IPR007110">
    <property type="entry name" value="Ig-like_dom"/>
</dbReference>
<evidence type="ECO:0000256" key="3">
    <source>
        <dbReference type="ARBA" id="ARBA00023157"/>
    </source>
</evidence>
<dbReference type="GO" id="GO:0098609">
    <property type="term" value="P:cell-cell adhesion"/>
    <property type="evidence" value="ECO:0007669"/>
    <property type="project" value="TreeGrafter"/>
</dbReference>
<organism evidence="6">
    <name type="scientific">Magallana gigas</name>
    <name type="common">Pacific oyster</name>
    <name type="synonym">Crassostrea gigas</name>
    <dbReference type="NCBI Taxonomy" id="29159"/>
    <lineage>
        <taxon>Eukaryota</taxon>
        <taxon>Metazoa</taxon>
        <taxon>Spiralia</taxon>
        <taxon>Lophotrochozoa</taxon>
        <taxon>Mollusca</taxon>
        <taxon>Bivalvia</taxon>
        <taxon>Autobranchia</taxon>
        <taxon>Pteriomorphia</taxon>
        <taxon>Ostreida</taxon>
        <taxon>Ostreoidea</taxon>
        <taxon>Ostreidae</taxon>
        <taxon>Magallana</taxon>
    </lineage>
</organism>
<dbReference type="GO" id="GO:0005911">
    <property type="term" value="C:cell-cell junction"/>
    <property type="evidence" value="ECO:0007669"/>
    <property type="project" value="TreeGrafter"/>
</dbReference>
<evidence type="ECO:0000256" key="2">
    <source>
        <dbReference type="ARBA" id="ARBA00023136"/>
    </source>
</evidence>
<dbReference type="InParanoid" id="K1QQP7"/>
<dbReference type="GO" id="GO:0050839">
    <property type="term" value="F:cell adhesion molecule binding"/>
    <property type="evidence" value="ECO:0007669"/>
    <property type="project" value="TreeGrafter"/>
</dbReference>
<evidence type="ECO:0000313" key="6">
    <source>
        <dbReference type="EMBL" id="EKC31190.1"/>
    </source>
</evidence>